<organism evidence="1 2">
    <name type="scientific">Datura stramonium</name>
    <name type="common">Jimsonweed</name>
    <name type="synonym">Common thornapple</name>
    <dbReference type="NCBI Taxonomy" id="4076"/>
    <lineage>
        <taxon>Eukaryota</taxon>
        <taxon>Viridiplantae</taxon>
        <taxon>Streptophyta</taxon>
        <taxon>Embryophyta</taxon>
        <taxon>Tracheophyta</taxon>
        <taxon>Spermatophyta</taxon>
        <taxon>Magnoliopsida</taxon>
        <taxon>eudicotyledons</taxon>
        <taxon>Gunneridae</taxon>
        <taxon>Pentapetalae</taxon>
        <taxon>asterids</taxon>
        <taxon>lamiids</taxon>
        <taxon>Solanales</taxon>
        <taxon>Solanaceae</taxon>
        <taxon>Solanoideae</taxon>
        <taxon>Datureae</taxon>
        <taxon>Datura</taxon>
    </lineage>
</organism>
<dbReference type="Proteomes" id="UP000823775">
    <property type="component" value="Unassembled WGS sequence"/>
</dbReference>
<name>A0ABS8SI53_DATST</name>
<keyword evidence="2" id="KW-1185">Reference proteome</keyword>
<reference evidence="1 2" key="1">
    <citation type="journal article" date="2021" name="BMC Genomics">
        <title>Datura genome reveals duplications of psychoactive alkaloid biosynthetic genes and high mutation rate following tissue culture.</title>
        <authorList>
            <person name="Rajewski A."/>
            <person name="Carter-House D."/>
            <person name="Stajich J."/>
            <person name="Litt A."/>
        </authorList>
    </citation>
    <scope>NUCLEOTIDE SEQUENCE [LARGE SCALE GENOMIC DNA]</scope>
    <source>
        <strain evidence="1">AR-01</strain>
    </source>
</reference>
<dbReference type="EMBL" id="JACEIK010000527">
    <property type="protein sequence ID" value="MCD7458566.1"/>
    <property type="molecule type" value="Genomic_DNA"/>
</dbReference>
<gene>
    <name evidence="1" type="ORF">HAX54_038580</name>
</gene>
<proteinExistence type="predicted"/>
<dbReference type="PANTHER" id="PTHR33168">
    <property type="entry name" value="STRESS INDUCED PROTEIN-RELATED"/>
    <property type="match status" value="1"/>
</dbReference>
<sequence>MNSYIPITEHKQETKIPDFYDDSTSSPTGCGPCGCLKFSCFNWTKAHEVHSRSLLQDGADHRESWLVIKMEILKNLVRKIYRNSKKSKAQFQYDAQSYALNFDDGARVEEDGLFCNFSSRFAVPVSGINQKQSRDGL</sequence>
<comment type="caution">
    <text evidence="1">The sequence shown here is derived from an EMBL/GenBank/DDBJ whole genome shotgun (WGS) entry which is preliminary data.</text>
</comment>
<evidence type="ECO:0000313" key="2">
    <source>
        <dbReference type="Proteomes" id="UP000823775"/>
    </source>
</evidence>
<protein>
    <submittedName>
        <fullName evidence="1">Uncharacterized protein</fullName>
    </submittedName>
</protein>
<accession>A0ABS8SI53</accession>
<evidence type="ECO:0000313" key="1">
    <source>
        <dbReference type="EMBL" id="MCD7458566.1"/>
    </source>
</evidence>